<evidence type="ECO:0000313" key="1">
    <source>
        <dbReference type="EMBL" id="JAD58581.1"/>
    </source>
</evidence>
<name>A0A0A9QL71_ARUDO</name>
<dbReference type="AlphaFoldDB" id="A0A0A9QL71"/>
<sequence length="45" mass="5230">MNLFNRQKRIVQLISENVTSVIGLSTLTRYRIWGVNLCTLLKHSL</sequence>
<accession>A0A0A9QL71</accession>
<protein>
    <submittedName>
        <fullName evidence="1">Uncharacterized protein</fullName>
    </submittedName>
</protein>
<reference evidence="1" key="1">
    <citation type="submission" date="2014-09" db="EMBL/GenBank/DDBJ databases">
        <authorList>
            <person name="Magalhaes I.L.F."/>
            <person name="Oliveira U."/>
            <person name="Santos F.R."/>
            <person name="Vidigal T.H.D.A."/>
            <person name="Brescovit A.D."/>
            <person name="Santos A.J."/>
        </authorList>
    </citation>
    <scope>NUCLEOTIDE SEQUENCE</scope>
    <source>
        <tissue evidence="1">Shoot tissue taken approximately 20 cm above the soil surface</tissue>
    </source>
</reference>
<reference evidence="1" key="2">
    <citation type="journal article" date="2015" name="Data Brief">
        <title>Shoot transcriptome of the giant reed, Arundo donax.</title>
        <authorList>
            <person name="Barrero R.A."/>
            <person name="Guerrero F.D."/>
            <person name="Moolhuijzen P."/>
            <person name="Goolsby J.A."/>
            <person name="Tidwell J."/>
            <person name="Bellgard S.E."/>
            <person name="Bellgard M.I."/>
        </authorList>
    </citation>
    <scope>NUCLEOTIDE SEQUENCE</scope>
    <source>
        <tissue evidence="1">Shoot tissue taken approximately 20 cm above the soil surface</tissue>
    </source>
</reference>
<organism evidence="1">
    <name type="scientific">Arundo donax</name>
    <name type="common">Giant reed</name>
    <name type="synonym">Donax arundinaceus</name>
    <dbReference type="NCBI Taxonomy" id="35708"/>
    <lineage>
        <taxon>Eukaryota</taxon>
        <taxon>Viridiplantae</taxon>
        <taxon>Streptophyta</taxon>
        <taxon>Embryophyta</taxon>
        <taxon>Tracheophyta</taxon>
        <taxon>Spermatophyta</taxon>
        <taxon>Magnoliopsida</taxon>
        <taxon>Liliopsida</taxon>
        <taxon>Poales</taxon>
        <taxon>Poaceae</taxon>
        <taxon>PACMAD clade</taxon>
        <taxon>Arundinoideae</taxon>
        <taxon>Arundineae</taxon>
        <taxon>Arundo</taxon>
    </lineage>
</organism>
<proteinExistence type="predicted"/>
<dbReference type="EMBL" id="GBRH01239314">
    <property type="protein sequence ID" value="JAD58581.1"/>
    <property type="molecule type" value="Transcribed_RNA"/>
</dbReference>